<feature type="chain" id="PRO_5042028936" evidence="1">
    <location>
        <begin position="19"/>
        <end position="604"/>
    </location>
</feature>
<protein>
    <submittedName>
        <fullName evidence="2">Uncharacterized protein</fullName>
    </submittedName>
</protein>
<dbReference type="InterPro" id="IPR050951">
    <property type="entry name" value="Retrovirus_Pol_polyprotein"/>
</dbReference>
<dbReference type="PANTHER" id="PTHR37984">
    <property type="entry name" value="PROTEIN CBG26694"/>
    <property type="match status" value="1"/>
</dbReference>
<evidence type="ECO:0000313" key="3">
    <source>
        <dbReference type="Proteomes" id="UP001283361"/>
    </source>
</evidence>
<proteinExistence type="predicted"/>
<evidence type="ECO:0000256" key="1">
    <source>
        <dbReference type="SAM" id="SignalP"/>
    </source>
</evidence>
<keyword evidence="1" id="KW-0732">Signal</keyword>
<dbReference type="InterPro" id="IPR034122">
    <property type="entry name" value="Retropepsin-like_bacterial"/>
</dbReference>
<evidence type="ECO:0000313" key="2">
    <source>
        <dbReference type="EMBL" id="KAK3765536.1"/>
    </source>
</evidence>
<dbReference type="Pfam" id="PF13975">
    <property type="entry name" value="gag-asp_proteas"/>
    <property type="match status" value="1"/>
</dbReference>
<dbReference type="Gene3D" id="2.40.70.10">
    <property type="entry name" value="Acid Proteases"/>
    <property type="match status" value="1"/>
</dbReference>
<sequence length="604" mass="66923">MLKAVFILLLAGLCVVAGQERKPDPRCIQKKCTSGTACRFVKSCPSGQACKLEAQCLTNYPEDIEKGRCLVGNPVLVYQDGGFRDLTCGLSSLCPKGAYCNTELKDIYSVCCMSDPVQLALEGKTLQATIDTAAEVTIIADRVYKQLAQQPEKGEKVIMSTAGENQTLAAYRVGPLSLELGKVTTKEFMYVASIQDDMLLGMDFMGRYTPAIDFQNRTMSIHNEVIPIRQREVRKPQCRSVSLLKDITLHPNTIINTQCQGKLGEDGLFVIEIEEQLPVLGPRVLIEGNKHPLVCLVNLSDREVKLKKDTQIAKAYPISEVETKGAGGEYLEDRTCQGDAVVDKLPESKSSMFLEACKGLNSEQQNLLEQLLMTHAGVFAEDDLDLGTFTAVKHVIDTVKEGCYHYQGKEILSDLSCGGCKYCTRAHLQWHAFFQEVDDLIPLAGTAMATNQNPHIASVQRQTQWLDVCPKENLQSEQATDQVVAPLYNWLKNGISPTQGDIALSSPAAKFLWINRDMFIIEDGVIYKKEEEKKLVLVPKVLQDKIMHLCHNIPMSGHQGTKRTKEKVGSGFSGMASPTVFEISFSPVMFAIKTRNVLGMRRDQ</sequence>
<name>A0AAE0ZBB4_9GAST</name>
<comment type="caution">
    <text evidence="2">The sequence shown here is derived from an EMBL/GenBank/DDBJ whole genome shotgun (WGS) entry which is preliminary data.</text>
</comment>
<dbReference type="AlphaFoldDB" id="A0AAE0ZBB4"/>
<gene>
    <name evidence="2" type="ORF">RRG08_052330</name>
</gene>
<dbReference type="Proteomes" id="UP001283361">
    <property type="component" value="Unassembled WGS sequence"/>
</dbReference>
<dbReference type="Gene3D" id="1.10.340.70">
    <property type="match status" value="1"/>
</dbReference>
<reference evidence="2" key="1">
    <citation type="journal article" date="2023" name="G3 (Bethesda)">
        <title>A reference genome for the long-term kleptoplast-retaining sea slug Elysia crispata morphotype clarki.</title>
        <authorList>
            <person name="Eastman K.E."/>
            <person name="Pendleton A.L."/>
            <person name="Shaikh M.A."/>
            <person name="Suttiyut T."/>
            <person name="Ogas R."/>
            <person name="Tomko P."/>
            <person name="Gavelis G."/>
            <person name="Widhalm J.R."/>
            <person name="Wisecaver J.H."/>
        </authorList>
    </citation>
    <scope>NUCLEOTIDE SEQUENCE</scope>
    <source>
        <strain evidence="2">ECLA1</strain>
    </source>
</reference>
<feature type="signal peptide" evidence="1">
    <location>
        <begin position="1"/>
        <end position="18"/>
    </location>
</feature>
<dbReference type="SUPFAM" id="SSF50630">
    <property type="entry name" value="Acid proteases"/>
    <property type="match status" value="1"/>
</dbReference>
<accession>A0AAE0ZBB4</accession>
<dbReference type="CDD" id="cd05483">
    <property type="entry name" value="retropepsin_like_bacteria"/>
    <property type="match status" value="1"/>
</dbReference>
<dbReference type="EMBL" id="JAWDGP010004295">
    <property type="protein sequence ID" value="KAK3765536.1"/>
    <property type="molecule type" value="Genomic_DNA"/>
</dbReference>
<dbReference type="InterPro" id="IPR021109">
    <property type="entry name" value="Peptidase_aspartic_dom_sf"/>
</dbReference>
<organism evidence="2 3">
    <name type="scientific">Elysia crispata</name>
    <name type="common">lettuce slug</name>
    <dbReference type="NCBI Taxonomy" id="231223"/>
    <lineage>
        <taxon>Eukaryota</taxon>
        <taxon>Metazoa</taxon>
        <taxon>Spiralia</taxon>
        <taxon>Lophotrochozoa</taxon>
        <taxon>Mollusca</taxon>
        <taxon>Gastropoda</taxon>
        <taxon>Heterobranchia</taxon>
        <taxon>Euthyneura</taxon>
        <taxon>Panpulmonata</taxon>
        <taxon>Sacoglossa</taxon>
        <taxon>Placobranchoidea</taxon>
        <taxon>Plakobranchidae</taxon>
        <taxon>Elysia</taxon>
    </lineage>
</organism>
<dbReference type="PANTHER" id="PTHR37984:SF15">
    <property type="entry name" value="INTEGRASE CATALYTIC DOMAIN-CONTAINING PROTEIN"/>
    <property type="match status" value="1"/>
</dbReference>
<keyword evidence="3" id="KW-1185">Reference proteome</keyword>